<comment type="caution">
    <text evidence="1">The sequence shown here is derived from an EMBL/GenBank/DDBJ whole genome shotgun (WGS) entry which is preliminary data.</text>
</comment>
<accession>A0A2I1M484</accession>
<name>A0A2I1M484_9BIFI</name>
<dbReference type="EMBL" id="PKGU01000003">
    <property type="protein sequence ID" value="PKZ14927.1"/>
    <property type="molecule type" value="Genomic_DNA"/>
</dbReference>
<organism evidence="1 2">
    <name type="scientific">Alloscardovia omnicolens</name>
    <dbReference type="NCBI Taxonomy" id="419015"/>
    <lineage>
        <taxon>Bacteria</taxon>
        <taxon>Bacillati</taxon>
        <taxon>Actinomycetota</taxon>
        <taxon>Actinomycetes</taxon>
        <taxon>Bifidobacteriales</taxon>
        <taxon>Bifidobacteriaceae</taxon>
        <taxon>Alloscardovia</taxon>
    </lineage>
</organism>
<dbReference type="AlphaFoldDB" id="A0A2I1M484"/>
<proteinExistence type="predicted"/>
<gene>
    <name evidence="1" type="ORF">CYJ32_05315</name>
</gene>
<dbReference type="Proteomes" id="UP000242263">
    <property type="component" value="Unassembled WGS sequence"/>
</dbReference>
<sequence>MHVEINEEGLNDLMQTIANRVSEEYQKTADKVFLTMRDASISDIVAEFEKTANTLGIDPEITALENWAKIIKSGRQLNFHSGTPED</sequence>
<evidence type="ECO:0000313" key="2">
    <source>
        <dbReference type="Proteomes" id="UP000242263"/>
    </source>
</evidence>
<dbReference type="RefSeq" id="WP_049216689.1">
    <property type="nucleotide sequence ID" value="NZ_JVKN01000006.1"/>
</dbReference>
<protein>
    <submittedName>
        <fullName evidence="1">Uncharacterized protein</fullName>
    </submittedName>
</protein>
<evidence type="ECO:0000313" key="1">
    <source>
        <dbReference type="EMBL" id="PKZ14927.1"/>
    </source>
</evidence>
<reference evidence="1 2" key="1">
    <citation type="submission" date="2017-12" db="EMBL/GenBank/DDBJ databases">
        <title>Phylogenetic diversity of female urinary microbiome.</title>
        <authorList>
            <person name="Thomas-White K."/>
            <person name="Wolfe A.J."/>
        </authorList>
    </citation>
    <scope>NUCLEOTIDE SEQUENCE [LARGE SCALE GENOMIC DNA]</scope>
    <source>
        <strain evidence="1 2">UMB0064</strain>
    </source>
</reference>